<comment type="caution">
    <text evidence="2">The sequence shown here is derived from an EMBL/GenBank/DDBJ whole genome shotgun (WGS) entry which is preliminary data.</text>
</comment>
<name>A0A3M8QZD1_9PROT</name>
<dbReference type="EMBL" id="RIZI01000167">
    <property type="protein sequence ID" value="RNF61637.1"/>
    <property type="molecule type" value="Genomic_DNA"/>
</dbReference>
<protein>
    <submittedName>
        <fullName evidence="2">Uncharacterized protein</fullName>
    </submittedName>
</protein>
<evidence type="ECO:0000256" key="1">
    <source>
        <dbReference type="SAM" id="Phobius"/>
    </source>
</evidence>
<keyword evidence="1" id="KW-1133">Transmembrane helix</keyword>
<reference evidence="2" key="1">
    <citation type="submission" date="2018-10" db="EMBL/GenBank/DDBJ databases">
        <title>Acidithiobacillus sulfuriphilus sp. nov.: an extremely acidophilic sulfur-oxidizing chemolithotroph isolated from a neutral pH environment.</title>
        <authorList>
            <person name="Falagan C."/>
            <person name="Moya-Beltran A."/>
            <person name="Quatrini R."/>
            <person name="Johnson D.B."/>
        </authorList>
    </citation>
    <scope>NUCLEOTIDE SEQUENCE [LARGE SCALE GENOMIC DNA]</scope>
    <source>
        <strain evidence="2">CJ-2</strain>
    </source>
</reference>
<proteinExistence type="predicted"/>
<dbReference type="AlphaFoldDB" id="A0A3M8QZD1"/>
<gene>
    <name evidence="2" type="ORF">EC580_08090</name>
</gene>
<keyword evidence="1" id="KW-0472">Membrane</keyword>
<feature type="transmembrane region" description="Helical" evidence="1">
    <location>
        <begin position="14"/>
        <end position="34"/>
    </location>
</feature>
<accession>A0A3M8QZD1</accession>
<evidence type="ECO:0000313" key="2">
    <source>
        <dbReference type="EMBL" id="RNF61637.1"/>
    </source>
</evidence>
<organism evidence="2">
    <name type="scientific">Acidithiobacillus sulfuriphilus</name>
    <dbReference type="NCBI Taxonomy" id="1867749"/>
    <lineage>
        <taxon>Bacteria</taxon>
        <taxon>Pseudomonadati</taxon>
        <taxon>Pseudomonadota</taxon>
        <taxon>Acidithiobacillia</taxon>
        <taxon>Acidithiobacillales</taxon>
        <taxon>Acidithiobacillaceae</taxon>
        <taxon>Acidithiobacillus</taxon>
    </lineage>
</organism>
<keyword evidence="1" id="KW-0812">Transmembrane</keyword>
<sequence length="84" mass="9194">MAPGGWWHRWPGDAWEPILGLLVAVFIHMTGGLADALPAKAIHEASEAWLRLPLWVLRFFAGASLDQMTSAAPLIPLMLFIAGF</sequence>